<sequence>MDKINELPDDVLVKILTFLPTKEAASTCVLSKRWEFLWLWLPKLDYTIPFATKWVGLGLLDFINKNLPYVPAMVCFPSLKTLHLDGVSFVDGRSLQDLLSICPVLDDLWVDFYHYFNEEALPLTIIVPTLQNAYVIDTPSLKYLKFEDLNDEEHYCLPKNMPKLREAYLDVELPILKCLIGSITSVKRLTICLE</sequence>
<evidence type="ECO:0000313" key="2">
    <source>
        <dbReference type="EMBL" id="EOA18133.1"/>
    </source>
</evidence>
<evidence type="ECO:0000259" key="1">
    <source>
        <dbReference type="PROSITE" id="PS50181"/>
    </source>
</evidence>
<dbReference type="Proteomes" id="UP000029121">
    <property type="component" value="Unassembled WGS sequence"/>
</dbReference>
<dbReference type="EMBL" id="KB870811">
    <property type="protein sequence ID" value="EOA18133.1"/>
    <property type="molecule type" value="Genomic_DNA"/>
</dbReference>
<dbReference type="InterPro" id="IPR050232">
    <property type="entry name" value="FBL13/AtMIF1-like"/>
</dbReference>
<dbReference type="STRING" id="81985.R0H3M5"/>
<dbReference type="InterPro" id="IPR032675">
    <property type="entry name" value="LRR_dom_sf"/>
</dbReference>
<reference evidence="3" key="1">
    <citation type="journal article" date="2013" name="Nat. Genet.">
        <title>The Capsella rubella genome and the genomic consequences of rapid mating system evolution.</title>
        <authorList>
            <person name="Slotte T."/>
            <person name="Hazzouri K.M."/>
            <person name="Agren J.A."/>
            <person name="Koenig D."/>
            <person name="Maumus F."/>
            <person name="Guo Y.L."/>
            <person name="Steige K."/>
            <person name="Platts A.E."/>
            <person name="Escobar J.S."/>
            <person name="Newman L.K."/>
            <person name="Wang W."/>
            <person name="Mandakova T."/>
            <person name="Vello E."/>
            <person name="Smith L.M."/>
            <person name="Henz S.R."/>
            <person name="Steffen J."/>
            <person name="Takuno S."/>
            <person name="Brandvain Y."/>
            <person name="Coop G."/>
            <person name="Andolfatto P."/>
            <person name="Hu T.T."/>
            <person name="Blanchette M."/>
            <person name="Clark R.M."/>
            <person name="Quesneville H."/>
            <person name="Nordborg M."/>
            <person name="Gaut B.S."/>
            <person name="Lysak M.A."/>
            <person name="Jenkins J."/>
            <person name="Grimwood J."/>
            <person name="Chapman J."/>
            <person name="Prochnik S."/>
            <person name="Shu S."/>
            <person name="Rokhsar D."/>
            <person name="Schmutz J."/>
            <person name="Weigel D."/>
            <person name="Wright S.I."/>
        </authorList>
    </citation>
    <scope>NUCLEOTIDE SEQUENCE [LARGE SCALE GENOMIC DNA]</scope>
    <source>
        <strain evidence="3">cv. Monte Gargano</strain>
    </source>
</reference>
<feature type="non-terminal residue" evidence="2">
    <location>
        <position position="194"/>
    </location>
</feature>
<dbReference type="SUPFAM" id="SSF52058">
    <property type="entry name" value="L domain-like"/>
    <property type="match status" value="1"/>
</dbReference>
<dbReference type="InterPro" id="IPR013101">
    <property type="entry name" value="LRR_PRU1-like"/>
</dbReference>
<dbReference type="Gene3D" id="3.80.10.10">
    <property type="entry name" value="Ribonuclease Inhibitor"/>
    <property type="match status" value="1"/>
</dbReference>
<dbReference type="Gene3D" id="1.20.1280.50">
    <property type="match status" value="1"/>
</dbReference>
<dbReference type="PANTHER" id="PTHR31900">
    <property type="entry name" value="F-BOX/RNI SUPERFAMILY PROTEIN-RELATED"/>
    <property type="match status" value="1"/>
</dbReference>
<keyword evidence="3" id="KW-1185">Reference proteome</keyword>
<dbReference type="Pfam" id="PF00646">
    <property type="entry name" value="F-box"/>
    <property type="match status" value="1"/>
</dbReference>
<feature type="domain" description="F-box" evidence="1">
    <location>
        <begin position="1"/>
        <end position="37"/>
    </location>
</feature>
<evidence type="ECO:0000313" key="3">
    <source>
        <dbReference type="Proteomes" id="UP000029121"/>
    </source>
</evidence>
<accession>R0H3M5</accession>
<dbReference type="AlphaFoldDB" id="R0H3M5"/>
<dbReference type="InterPro" id="IPR053781">
    <property type="entry name" value="F-box_AtFBL13-like"/>
</dbReference>
<protein>
    <recommendedName>
        <fullName evidence="1">F-box domain-containing protein</fullName>
    </recommendedName>
</protein>
<dbReference type="PANTHER" id="PTHR31900:SF28">
    <property type="entry name" value="FBD DOMAIN-CONTAINING PROTEIN"/>
    <property type="match status" value="1"/>
</dbReference>
<dbReference type="PROSITE" id="PS50181">
    <property type="entry name" value="FBOX"/>
    <property type="match status" value="1"/>
</dbReference>
<dbReference type="SMART" id="SM00256">
    <property type="entry name" value="FBOX"/>
    <property type="match status" value="1"/>
</dbReference>
<proteinExistence type="predicted"/>
<name>R0H3M5_9BRAS</name>
<dbReference type="SUPFAM" id="SSF81383">
    <property type="entry name" value="F-box domain"/>
    <property type="match status" value="1"/>
</dbReference>
<organism evidence="2 3">
    <name type="scientific">Capsella rubella</name>
    <dbReference type="NCBI Taxonomy" id="81985"/>
    <lineage>
        <taxon>Eukaryota</taxon>
        <taxon>Viridiplantae</taxon>
        <taxon>Streptophyta</taxon>
        <taxon>Embryophyta</taxon>
        <taxon>Tracheophyta</taxon>
        <taxon>Spermatophyta</taxon>
        <taxon>Magnoliopsida</taxon>
        <taxon>eudicotyledons</taxon>
        <taxon>Gunneridae</taxon>
        <taxon>Pentapetalae</taxon>
        <taxon>rosids</taxon>
        <taxon>malvids</taxon>
        <taxon>Brassicales</taxon>
        <taxon>Brassicaceae</taxon>
        <taxon>Camelineae</taxon>
        <taxon>Capsella</taxon>
    </lineage>
</organism>
<dbReference type="InterPro" id="IPR036047">
    <property type="entry name" value="F-box-like_dom_sf"/>
</dbReference>
<dbReference type="InterPro" id="IPR001810">
    <property type="entry name" value="F-box_dom"/>
</dbReference>
<dbReference type="Pfam" id="PF07723">
    <property type="entry name" value="LRR_2"/>
    <property type="match status" value="1"/>
</dbReference>
<gene>
    <name evidence="2" type="ORF">CARUB_v10006596mg</name>
</gene>
<dbReference type="CDD" id="cd22160">
    <property type="entry name" value="F-box_AtFBL13-like"/>
    <property type="match status" value="1"/>
</dbReference>